<gene>
    <name evidence="3" type="ORF">HNQ59_001591</name>
</gene>
<feature type="domain" description="Tox-REase-5" evidence="2">
    <location>
        <begin position="85"/>
        <end position="175"/>
    </location>
</feature>
<name>A0A840MQ50_9PROT</name>
<keyword evidence="4" id="KW-1185">Reference proteome</keyword>
<sequence>MAALALPFIELVATRVLIALGVIATGAAASDAIEQARKRQEEAEQAKSSPIAKTDAKTKEQERCKECPPNQGKPFQRNFPERKPWVDYQVRIGGMSNGATFIIEWDIGGVRFDGFVSAECLLKEAKAAYDQFFDEYGRPKRWWVHNINEMMREISSQSIAASPRPPVRLEWFWQQPISHRYFSSLLRRIAPDIPHHYEP</sequence>
<organism evidence="3 4">
    <name type="scientific">Chitinivorax tropicus</name>
    <dbReference type="NCBI Taxonomy" id="714531"/>
    <lineage>
        <taxon>Bacteria</taxon>
        <taxon>Pseudomonadati</taxon>
        <taxon>Pseudomonadota</taxon>
        <taxon>Betaproteobacteria</taxon>
        <taxon>Chitinivorax</taxon>
    </lineage>
</organism>
<dbReference type="Proteomes" id="UP000575898">
    <property type="component" value="Unassembled WGS sequence"/>
</dbReference>
<evidence type="ECO:0000313" key="4">
    <source>
        <dbReference type="Proteomes" id="UP000575898"/>
    </source>
</evidence>
<dbReference type="Pfam" id="PF15648">
    <property type="entry name" value="Tox-REase-5"/>
    <property type="match status" value="1"/>
</dbReference>
<evidence type="ECO:0000313" key="3">
    <source>
        <dbReference type="EMBL" id="MBB5018303.1"/>
    </source>
</evidence>
<feature type="compositionally biased region" description="Basic and acidic residues" evidence="1">
    <location>
        <begin position="54"/>
        <end position="66"/>
    </location>
</feature>
<dbReference type="EMBL" id="JACHHY010000008">
    <property type="protein sequence ID" value="MBB5018303.1"/>
    <property type="molecule type" value="Genomic_DNA"/>
</dbReference>
<dbReference type="RefSeq" id="WP_184037383.1">
    <property type="nucleotide sequence ID" value="NZ_JACHHY010000008.1"/>
</dbReference>
<evidence type="ECO:0000259" key="2">
    <source>
        <dbReference type="Pfam" id="PF15648"/>
    </source>
</evidence>
<feature type="region of interest" description="Disordered" evidence="1">
    <location>
        <begin position="39"/>
        <end position="78"/>
    </location>
</feature>
<dbReference type="AlphaFoldDB" id="A0A840MQ50"/>
<reference evidence="3 4" key="1">
    <citation type="submission" date="2020-08" db="EMBL/GenBank/DDBJ databases">
        <title>Genomic Encyclopedia of Type Strains, Phase IV (KMG-IV): sequencing the most valuable type-strain genomes for metagenomic binning, comparative biology and taxonomic classification.</title>
        <authorList>
            <person name="Goeker M."/>
        </authorList>
    </citation>
    <scope>NUCLEOTIDE SEQUENCE [LARGE SCALE GENOMIC DNA]</scope>
    <source>
        <strain evidence="3 4">DSM 27165</strain>
    </source>
</reference>
<protein>
    <recommendedName>
        <fullName evidence="2">Tox-REase-5 domain-containing protein</fullName>
    </recommendedName>
</protein>
<comment type="caution">
    <text evidence="3">The sequence shown here is derived from an EMBL/GenBank/DDBJ whole genome shotgun (WGS) entry which is preliminary data.</text>
</comment>
<evidence type="ECO:0000256" key="1">
    <source>
        <dbReference type="SAM" id="MobiDB-lite"/>
    </source>
</evidence>
<dbReference type="InterPro" id="IPR028904">
    <property type="entry name" value="Tox-REase-5_dom"/>
</dbReference>
<accession>A0A840MQ50</accession>
<proteinExistence type="predicted"/>